<organism evidence="2 3">
    <name type="scientific">Fraxinus pennsylvanica</name>
    <dbReference type="NCBI Taxonomy" id="56036"/>
    <lineage>
        <taxon>Eukaryota</taxon>
        <taxon>Viridiplantae</taxon>
        <taxon>Streptophyta</taxon>
        <taxon>Embryophyta</taxon>
        <taxon>Tracheophyta</taxon>
        <taxon>Spermatophyta</taxon>
        <taxon>Magnoliopsida</taxon>
        <taxon>eudicotyledons</taxon>
        <taxon>Gunneridae</taxon>
        <taxon>Pentapetalae</taxon>
        <taxon>asterids</taxon>
        <taxon>lamiids</taxon>
        <taxon>Lamiales</taxon>
        <taxon>Oleaceae</taxon>
        <taxon>Oleeae</taxon>
        <taxon>Fraxinus</taxon>
    </lineage>
</organism>
<name>A0AAD2A2K2_9LAMI</name>
<evidence type="ECO:0000313" key="3">
    <source>
        <dbReference type="Proteomes" id="UP000834106"/>
    </source>
</evidence>
<dbReference type="InterPro" id="IPR002925">
    <property type="entry name" value="Dienelactn_hydro"/>
</dbReference>
<sequence length="220" mass="23736">MYSSCNLLSVPALWSCTSVPRRDPSSISSSRSVTSQLSWKSRFREMTWGNIKQGFDAYVIGKEDAPGIVVLQECLYQGKLRLDVAEAQHLMDGLDWQGWRVTGYCMGGALAIASSVLVPGVDAVVSFYGLPSPELADPLHSKAPAQAHFGELDNFVGFSNVKVWSGDSCDTCTLLHKLHFSSKGCVLGSNHLPHGGRGALPSEGSNPSDLLFLAAGCFYY</sequence>
<dbReference type="InterPro" id="IPR051049">
    <property type="entry name" value="Dienelactone_hydrolase-like"/>
</dbReference>
<reference evidence="2" key="1">
    <citation type="submission" date="2023-05" db="EMBL/GenBank/DDBJ databases">
        <authorList>
            <person name="Huff M."/>
        </authorList>
    </citation>
    <scope>NUCLEOTIDE SEQUENCE</scope>
</reference>
<dbReference type="AlphaFoldDB" id="A0AAD2A2K2"/>
<dbReference type="GO" id="GO:0016787">
    <property type="term" value="F:hydrolase activity"/>
    <property type="evidence" value="ECO:0007669"/>
    <property type="project" value="InterPro"/>
</dbReference>
<dbReference type="Gene3D" id="3.40.50.1820">
    <property type="entry name" value="alpha/beta hydrolase"/>
    <property type="match status" value="1"/>
</dbReference>
<protein>
    <recommendedName>
        <fullName evidence="1">Dienelactone hydrolase domain-containing protein</fullName>
    </recommendedName>
</protein>
<dbReference type="SUPFAM" id="SSF53474">
    <property type="entry name" value="alpha/beta-Hydrolases"/>
    <property type="match status" value="1"/>
</dbReference>
<dbReference type="PANTHER" id="PTHR46623:SF6">
    <property type="entry name" value="ALPHA_BETA-HYDROLASES SUPERFAMILY PROTEIN"/>
    <property type="match status" value="1"/>
</dbReference>
<dbReference type="InterPro" id="IPR029058">
    <property type="entry name" value="AB_hydrolase_fold"/>
</dbReference>
<feature type="domain" description="Dienelactone hydrolase" evidence="1">
    <location>
        <begin position="101"/>
        <end position="161"/>
    </location>
</feature>
<gene>
    <name evidence="2" type="ORF">FPE_LOCUS25966</name>
</gene>
<evidence type="ECO:0000313" key="2">
    <source>
        <dbReference type="EMBL" id="CAI9778536.1"/>
    </source>
</evidence>
<accession>A0AAD2A2K2</accession>
<keyword evidence="3" id="KW-1185">Reference proteome</keyword>
<dbReference type="Pfam" id="PF01738">
    <property type="entry name" value="DLH"/>
    <property type="match status" value="1"/>
</dbReference>
<dbReference type="Proteomes" id="UP000834106">
    <property type="component" value="Chromosome 16"/>
</dbReference>
<evidence type="ECO:0000259" key="1">
    <source>
        <dbReference type="Pfam" id="PF01738"/>
    </source>
</evidence>
<dbReference type="PANTHER" id="PTHR46623">
    <property type="entry name" value="CARBOXYMETHYLENEBUTENOLIDASE-RELATED"/>
    <property type="match status" value="1"/>
</dbReference>
<dbReference type="EMBL" id="OU503051">
    <property type="protein sequence ID" value="CAI9778536.1"/>
    <property type="molecule type" value="Genomic_DNA"/>
</dbReference>
<proteinExistence type="predicted"/>